<dbReference type="Gene3D" id="3.40.50.300">
    <property type="entry name" value="P-loop containing nucleotide triphosphate hydrolases"/>
    <property type="match status" value="1"/>
</dbReference>
<evidence type="ECO:0000313" key="1">
    <source>
        <dbReference type="EMBL" id="MBB4618424.1"/>
    </source>
</evidence>
<dbReference type="InterPro" id="IPR027417">
    <property type="entry name" value="P-loop_NTPase"/>
</dbReference>
<evidence type="ECO:0000313" key="2">
    <source>
        <dbReference type="Proteomes" id="UP000574769"/>
    </source>
</evidence>
<dbReference type="PIRSF" id="PIRSF034285">
    <property type="entry name" value="UCP034285"/>
    <property type="match status" value="1"/>
</dbReference>
<dbReference type="EMBL" id="JACHNY010000005">
    <property type="protein sequence ID" value="MBB4618424.1"/>
    <property type="molecule type" value="Genomic_DNA"/>
</dbReference>
<dbReference type="InterPro" id="IPR017026">
    <property type="entry name" value="ImuA"/>
</dbReference>
<keyword evidence="2" id="KW-1185">Reference proteome</keyword>
<comment type="caution">
    <text evidence="1">The sequence shown here is derived from an EMBL/GenBank/DDBJ whole genome shotgun (WGS) entry which is preliminary data.</text>
</comment>
<accession>A0A7W7EYV2</accession>
<protein>
    <submittedName>
        <fullName evidence="1">Protein ImuA</fullName>
    </submittedName>
</protein>
<organism evidence="1 2">
    <name type="scientific">Sphingomonas abaci</name>
    <dbReference type="NCBI Taxonomy" id="237611"/>
    <lineage>
        <taxon>Bacteria</taxon>
        <taxon>Pseudomonadati</taxon>
        <taxon>Pseudomonadota</taxon>
        <taxon>Alphaproteobacteria</taxon>
        <taxon>Sphingomonadales</taxon>
        <taxon>Sphingomonadaceae</taxon>
        <taxon>Sphingomonas</taxon>
    </lineage>
</organism>
<dbReference type="Proteomes" id="UP000574769">
    <property type="component" value="Unassembled WGS sequence"/>
</dbReference>
<reference evidence="1 2" key="1">
    <citation type="submission" date="2020-08" db="EMBL/GenBank/DDBJ databases">
        <title>Genomic Encyclopedia of Type Strains, Phase IV (KMG-IV): sequencing the most valuable type-strain genomes for metagenomic binning, comparative biology and taxonomic classification.</title>
        <authorList>
            <person name="Goeker M."/>
        </authorList>
    </citation>
    <scope>NUCLEOTIDE SEQUENCE [LARGE SCALE GENOMIC DNA]</scope>
    <source>
        <strain evidence="1 2">DSM 15867</strain>
    </source>
</reference>
<name>A0A7W7EYV2_9SPHN</name>
<dbReference type="AlphaFoldDB" id="A0A7W7EYV2"/>
<dbReference type="SUPFAM" id="SSF52540">
    <property type="entry name" value="P-loop containing nucleoside triphosphate hydrolases"/>
    <property type="match status" value="1"/>
</dbReference>
<proteinExistence type="predicted"/>
<dbReference type="RefSeq" id="WP_246360535.1">
    <property type="nucleotide sequence ID" value="NZ_JACHNY010000005.1"/>
</dbReference>
<sequence length="272" mass="28343">MPMSQLAPADPPDDPPGKRIAALRAVLSQDKRQGEAGVMPFGVEAMDHRLAEGGLALGGLHEIAAAAPTLNDDAAATLFTVGIAARAAARKGRRVLWALTRFDLYAPGLEQAGLDPATLLFVETRDDSQVLAVMEDALRHGGLAAVVGEVKRADLVATRRLQLAAMAGDAPALLARHWRRPACCPLMETSTAMTRWRIGCAPSVRLPAPGVGRAHWTVELARQRGGPGFTLELEACDSTGHLALPADPATLVAPAASRKEAVAAAGATARAA</sequence>
<gene>
    <name evidence="1" type="ORF">GGQ96_002567</name>
</gene>